<dbReference type="RefSeq" id="WP_092774557.1">
    <property type="nucleotide sequence ID" value="NZ_FOGI01000001.1"/>
</dbReference>
<reference evidence="3" key="1">
    <citation type="submission" date="2016-10" db="EMBL/GenBank/DDBJ databases">
        <authorList>
            <person name="Varghese N."/>
            <person name="Submissions S."/>
        </authorList>
    </citation>
    <scope>NUCLEOTIDE SEQUENCE [LARGE SCALE GENOMIC DNA]</scope>
    <source>
        <strain evidence="3">DSM 44260</strain>
    </source>
</reference>
<sequence length="82" mass="9159">MRAILISTLVALAALTTATTSQATTSGEVAKAWHDTGERFNKKYSCENAGRYYTEASNVYDYRCDWHGSNGKGSYWLWLLAD</sequence>
<evidence type="ECO:0000313" key="3">
    <source>
        <dbReference type="Proteomes" id="UP000199051"/>
    </source>
</evidence>
<evidence type="ECO:0000313" key="2">
    <source>
        <dbReference type="EMBL" id="SER01899.1"/>
    </source>
</evidence>
<keyword evidence="3" id="KW-1185">Reference proteome</keyword>
<feature type="chain" id="PRO_5011789477" evidence="1">
    <location>
        <begin position="24"/>
        <end position="82"/>
    </location>
</feature>
<organism evidence="2 3">
    <name type="scientific">Actinokineospora terrae</name>
    <dbReference type="NCBI Taxonomy" id="155974"/>
    <lineage>
        <taxon>Bacteria</taxon>
        <taxon>Bacillati</taxon>
        <taxon>Actinomycetota</taxon>
        <taxon>Actinomycetes</taxon>
        <taxon>Pseudonocardiales</taxon>
        <taxon>Pseudonocardiaceae</taxon>
        <taxon>Actinokineospora</taxon>
    </lineage>
</organism>
<evidence type="ECO:0000256" key="1">
    <source>
        <dbReference type="SAM" id="SignalP"/>
    </source>
</evidence>
<feature type="signal peptide" evidence="1">
    <location>
        <begin position="1"/>
        <end position="23"/>
    </location>
</feature>
<dbReference type="STRING" id="155974.SAMN04487818_101300"/>
<name>A0A1H9KS89_9PSEU</name>
<keyword evidence="1" id="KW-0732">Signal</keyword>
<gene>
    <name evidence="2" type="ORF">SAMN04487818_101300</name>
</gene>
<proteinExistence type="predicted"/>
<dbReference type="Proteomes" id="UP000199051">
    <property type="component" value="Unassembled WGS sequence"/>
</dbReference>
<dbReference type="AlphaFoldDB" id="A0A1H9KS89"/>
<protein>
    <submittedName>
        <fullName evidence="2">Uncharacterized protein</fullName>
    </submittedName>
</protein>
<accession>A0A1H9KS89</accession>
<dbReference type="EMBL" id="FOGI01000001">
    <property type="protein sequence ID" value="SER01899.1"/>
    <property type="molecule type" value="Genomic_DNA"/>
</dbReference>